<dbReference type="SUPFAM" id="SSF53098">
    <property type="entry name" value="Ribonuclease H-like"/>
    <property type="match status" value="1"/>
</dbReference>
<evidence type="ECO:0000313" key="4">
    <source>
        <dbReference type="Proteomes" id="UP001458880"/>
    </source>
</evidence>
<accession>A0AAW1KN35</accession>
<reference evidence="3 4" key="1">
    <citation type="journal article" date="2024" name="BMC Genomics">
        <title>De novo assembly and annotation of Popillia japonica's genome with initial clues to its potential as an invasive pest.</title>
        <authorList>
            <person name="Cucini C."/>
            <person name="Boschi S."/>
            <person name="Funari R."/>
            <person name="Cardaioli E."/>
            <person name="Iannotti N."/>
            <person name="Marturano G."/>
            <person name="Paoli F."/>
            <person name="Bruttini M."/>
            <person name="Carapelli A."/>
            <person name="Frati F."/>
            <person name="Nardi F."/>
        </authorList>
    </citation>
    <scope>NUCLEOTIDE SEQUENCE [LARGE SCALE GENOMIC DNA]</scope>
    <source>
        <strain evidence="3">DMR45628</strain>
    </source>
</reference>
<name>A0AAW1KN35_POPJA</name>
<dbReference type="Pfam" id="PF17921">
    <property type="entry name" value="Integrase_H2C2"/>
    <property type="match status" value="1"/>
</dbReference>
<dbReference type="GO" id="GO:0003676">
    <property type="term" value="F:nucleic acid binding"/>
    <property type="evidence" value="ECO:0007669"/>
    <property type="project" value="InterPro"/>
</dbReference>
<dbReference type="InterPro" id="IPR036397">
    <property type="entry name" value="RNaseH_sf"/>
</dbReference>
<dbReference type="Gene3D" id="3.30.420.10">
    <property type="entry name" value="Ribonuclease H-like superfamily/Ribonuclease H"/>
    <property type="match status" value="1"/>
</dbReference>
<gene>
    <name evidence="3" type="ORF">QE152_g21559</name>
</gene>
<feature type="domain" description="Integrase zinc-binding" evidence="2">
    <location>
        <begin position="100"/>
        <end position="152"/>
    </location>
</feature>
<dbReference type="EC" id="2.7.7.49" evidence="1"/>
<keyword evidence="4" id="KW-1185">Reference proteome</keyword>
<organism evidence="3 4">
    <name type="scientific">Popillia japonica</name>
    <name type="common">Japanese beetle</name>
    <dbReference type="NCBI Taxonomy" id="7064"/>
    <lineage>
        <taxon>Eukaryota</taxon>
        <taxon>Metazoa</taxon>
        <taxon>Ecdysozoa</taxon>
        <taxon>Arthropoda</taxon>
        <taxon>Hexapoda</taxon>
        <taxon>Insecta</taxon>
        <taxon>Pterygota</taxon>
        <taxon>Neoptera</taxon>
        <taxon>Endopterygota</taxon>
        <taxon>Coleoptera</taxon>
        <taxon>Polyphaga</taxon>
        <taxon>Scarabaeiformia</taxon>
        <taxon>Scarabaeidae</taxon>
        <taxon>Rutelinae</taxon>
        <taxon>Popillia</taxon>
    </lineage>
</organism>
<dbReference type="GO" id="GO:0003964">
    <property type="term" value="F:RNA-directed DNA polymerase activity"/>
    <property type="evidence" value="ECO:0007669"/>
    <property type="project" value="UniProtKB-EC"/>
</dbReference>
<dbReference type="Proteomes" id="UP001458880">
    <property type="component" value="Unassembled WGS sequence"/>
</dbReference>
<dbReference type="PANTHER" id="PTHR37984">
    <property type="entry name" value="PROTEIN CBG26694"/>
    <property type="match status" value="1"/>
</dbReference>
<evidence type="ECO:0000256" key="1">
    <source>
        <dbReference type="ARBA" id="ARBA00012493"/>
    </source>
</evidence>
<comment type="caution">
    <text evidence="3">The sequence shown here is derived from an EMBL/GenBank/DDBJ whole genome shotgun (WGS) entry which is preliminary data.</text>
</comment>
<evidence type="ECO:0000313" key="3">
    <source>
        <dbReference type="EMBL" id="KAK9721405.1"/>
    </source>
</evidence>
<dbReference type="InterPro" id="IPR050951">
    <property type="entry name" value="Retrovirus_Pol_polyprotein"/>
</dbReference>
<sequence length="221" mass="26099">MSGFVTFQVPRLLTTNSWPTTDKDASRFICTIVTASKEKQEEIREDTMQDPILQQVKQYTLKGWPKYKKDLPTEVRPYWQVRHNIYIKDDLLFADTRLLVPQKQIRCMINTVHYSRQGINFCVNKAKKAYLWPGMTKQIREVIENCNICLRFMKANNKQPITPHPIPELPWQKIGMDFAYINKTDYLVMVDYYSKFVVLHSLHKKDARSSKTHLSSPRNTR</sequence>
<protein>
    <recommendedName>
        <fullName evidence="1">RNA-directed DNA polymerase</fullName>
        <ecNumber evidence="1">2.7.7.49</ecNumber>
    </recommendedName>
</protein>
<dbReference type="InterPro" id="IPR012337">
    <property type="entry name" value="RNaseH-like_sf"/>
</dbReference>
<dbReference type="InterPro" id="IPR041588">
    <property type="entry name" value="Integrase_H2C2"/>
</dbReference>
<dbReference type="EMBL" id="JASPKY010000199">
    <property type="protein sequence ID" value="KAK9721405.1"/>
    <property type="molecule type" value="Genomic_DNA"/>
</dbReference>
<dbReference type="FunFam" id="1.10.340.70:FF:000004">
    <property type="entry name" value="Retrovirus-related Pol polyprotein from transposon 297-like Protein"/>
    <property type="match status" value="1"/>
</dbReference>
<dbReference type="Gene3D" id="1.10.340.70">
    <property type="match status" value="1"/>
</dbReference>
<dbReference type="PANTHER" id="PTHR37984:SF8">
    <property type="entry name" value="CCHC-TYPE DOMAIN-CONTAINING PROTEIN"/>
    <property type="match status" value="1"/>
</dbReference>
<proteinExistence type="predicted"/>
<dbReference type="AlphaFoldDB" id="A0AAW1KN35"/>
<evidence type="ECO:0000259" key="2">
    <source>
        <dbReference type="Pfam" id="PF17921"/>
    </source>
</evidence>